<keyword evidence="3" id="KW-1185">Reference proteome</keyword>
<reference evidence="3" key="1">
    <citation type="journal article" date="2019" name="Int. J. Syst. Evol. Microbiol.">
        <title>The Global Catalogue of Microorganisms (GCM) 10K type strain sequencing project: providing services to taxonomists for standard genome sequencing and annotation.</title>
        <authorList>
            <consortium name="The Broad Institute Genomics Platform"/>
            <consortium name="The Broad Institute Genome Sequencing Center for Infectious Disease"/>
            <person name="Wu L."/>
            <person name="Ma J."/>
        </authorList>
    </citation>
    <scope>NUCLEOTIDE SEQUENCE [LARGE SCALE GENOMIC DNA]</scope>
    <source>
        <strain evidence="3">KCTC 42248</strain>
    </source>
</reference>
<gene>
    <name evidence="2" type="ORF">ACFSQ3_08875</name>
</gene>
<evidence type="ECO:0000313" key="2">
    <source>
        <dbReference type="EMBL" id="MFD2599065.1"/>
    </source>
</evidence>
<evidence type="ECO:0000313" key="3">
    <source>
        <dbReference type="Proteomes" id="UP001597393"/>
    </source>
</evidence>
<sequence>MNNFEYLRDQIKYSGFGEHLESDLKKHIEQGKPEFQLKHSTDFGHDKVNAELNFSKSKQTDMYFFNSYQVQIEKPDNQLASSQLFYINKNNNITFKEAYNLMDGRSVHKNLTNKQGESFEAWLQLDFKQTDDQGNFKLKQYHENYGYNLDSELSKHTIKELTNQTYKDNLTESLKKGNVQSATLIRDGVEQKVTLEANPQYKTVNIAEFVSNDMKQQNDRTLVTRQGQKDLVHDKSKSEDVKKTQTKQSRNKKQSM</sequence>
<dbReference type="EMBL" id="JBHUMA010000006">
    <property type="protein sequence ID" value="MFD2599065.1"/>
    <property type="molecule type" value="Genomic_DNA"/>
</dbReference>
<feature type="region of interest" description="Disordered" evidence="1">
    <location>
        <begin position="217"/>
        <end position="256"/>
    </location>
</feature>
<dbReference type="Proteomes" id="UP001597393">
    <property type="component" value="Unassembled WGS sequence"/>
</dbReference>
<proteinExistence type="predicted"/>
<comment type="caution">
    <text evidence="2">The sequence shown here is derived from an EMBL/GenBank/DDBJ whole genome shotgun (WGS) entry which is preliminary data.</text>
</comment>
<feature type="compositionally biased region" description="Basic and acidic residues" evidence="1">
    <location>
        <begin position="227"/>
        <end position="243"/>
    </location>
</feature>
<evidence type="ECO:0008006" key="4">
    <source>
        <dbReference type="Google" id="ProtNLM"/>
    </source>
</evidence>
<name>A0ABW5NJE6_9SPHI</name>
<accession>A0ABW5NJE6</accession>
<protein>
    <recommendedName>
        <fullName evidence="4">DUF3945 domain-containing protein</fullName>
    </recommendedName>
</protein>
<organism evidence="2 3">
    <name type="scientific">Sphingobacterium corticis</name>
    <dbReference type="NCBI Taxonomy" id="1812823"/>
    <lineage>
        <taxon>Bacteria</taxon>
        <taxon>Pseudomonadati</taxon>
        <taxon>Bacteroidota</taxon>
        <taxon>Sphingobacteriia</taxon>
        <taxon>Sphingobacteriales</taxon>
        <taxon>Sphingobacteriaceae</taxon>
        <taxon>Sphingobacterium</taxon>
    </lineage>
</organism>
<feature type="compositionally biased region" description="Polar residues" evidence="1">
    <location>
        <begin position="217"/>
        <end position="226"/>
    </location>
</feature>
<evidence type="ECO:0000256" key="1">
    <source>
        <dbReference type="SAM" id="MobiDB-lite"/>
    </source>
</evidence>